<dbReference type="Gene3D" id="3.60.110.10">
    <property type="entry name" value="Carbon-nitrogen hydrolase"/>
    <property type="match status" value="1"/>
</dbReference>
<dbReference type="Pfam" id="PF00795">
    <property type="entry name" value="CN_hydrolase"/>
    <property type="match status" value="1"/>
</dbReference>
<dbReference type="InterPro" id="IPR003010">
    <property type="entry name" value="C-N_Hydrolase"/>
</dbReference>
<evidence type="ECO:0000313" key="7">
    <source>
        <dbReference type="EMBL" id="KAF4303852.1"/>
    </source>
</evidence>
<dbReference type="EMBL" id="WWBZ02000051">
    <property type="protein sequence ID" value="KAF4303852.1"/>
    <property type="molecule type" value="Genomic_DNA"/>
</dbReference>
<dbReference type="OrthoDB" id="10250282at2759"/>
<proteinExistence type="inferred from homology"/>
<protein>
    <recommendedName>
        <fullName evidence="4">nitrilase</fullName>
        <ecNumber evidence="4">3.5.5.1</ecNumber>
    </recommendedName>
</protein>
<gene>
    <name evidence="7" type="ORF">GTA08_BOTSDO08294</name>
</gene>
<comment type="similarity">
    <text evidence="1">Belongs to the carbon-nitrogen hydrolase superfamily. Nitrilase family.</text>
</comment>
<feature type="active site" description="Proton acceptor" evidence="5">
    <location>
        <position position="46"/>
    </location>
</feature>
<evidence type="ECO:0000313" key="8">
    <source>
        <dbReference type="Proteomes" id="UP000572817"/>
    </source>
</evidence>
<feature type="domain" description="CN hydrolase" evidence="6">
    <location>
        <begin position="6"/>
        <end position="285"/>
    </location>
</feature>
<evidence type="ECO:0000256" key="5">
    <source>
        <dbReference type="PROSITE-ProRule" id="PRU10139"/>
    </source>
</evidence>
<keyword evidence="8" id="KW-1185">Reference proteome</keyword>
<dbReference type="EC" id="3.5.5.1" evidence="4"/>
<evidence type="ECO:0000256" key="1">
    <source>
        <dbReference type="ARBA" id="ARBA00008129"/>
    </source>
</evidence>
<dbReference type="PANTHER" id="PTHR46044:SF14">
    <property type="entry name" value="ARYLACETONITRILASE"/>
    <property type="match status" value="1"/>
</dbReference>
<comment type="caution">
    <text evidence="7">The sequence shown here is derived from an EMBL/GenBank/DDBJ whole genome shotgun (WGS) entry which is preliminary data.</text>
</comment>
<name>A0A8H4N5Q4_9PEZI</name>
<reference evidence="7" key="1">
    <citation type="submission" date="2020-04" db="EMBL/GenBank/DDBJ databases">
        <title>Genome Assembly and Annotation of Botryosphaeria dothidea sdau 11-99, a Latent Pathogen of Apple Fruit Ring Rot in China.</title>
        <authorList>
            <person name="Yu C."/>
            <person name="Diao Y."/>
            <person name="Lu Q."/>
            <person name="Zhao J."/>
            <person name="Cui S."/>
            <person name="Peng C."/>
            <person name="He B."/>
            <person name="Liu H."/>
        </authorList>
    </citation>
    <scope>NUCLEOTIDE SEQUENCE [LARGE SCALE GENOMIC DNA]</scope>
    <source>
        <strain evidence="7">Sdau11-99</strain>
    </source>
</reference>
<dbReference type="GO" id="GO:0016836">
    <property type="term" value="F:hydro-lyase activity"/>
    <property type="evidence" value="ECO:0007669"/>
    <property type="project" value="UniProtKB-ARBA"/>
</dbReference>
<dbReference type="PANTHER" id="PTHR46044">
    <property type="entry name" value="NITRILASE"/>
    <property type="match status" value="1"/>
</dbReference>
<evidence type="ECO:0000256" key="3">
    <source>
        <dbReference type="ARBA" id="ARBA00036406"/>
    </source>
</evidence>
<dbReference type="InterPro" id="IPR000132">
    <property type="entry name" value="Nitrilase/CN_hydratase_CS"/>
</dbReference>
<dbReference type="InterPro" id="IPR044149">
    <property type="entry name" value="Nitrilases_CHs"/>
</dbReference>
<accession>A0A8H4N5Q4</accession>
<evidence type="ECO:0000256" key="4">
    <source>
        <dbReference type="ARBA" id="ARBA00039045"/>
    </source>
</evidence>
<dbReference type="InterPro" id="IPR036526">
    <property type="entry name" value="C-N_Hydrolase_sf"/>
</dbReference>
<evidence type="ECO:0000256" key="2">
    <source>
        <dbReference type="ARBA" id="ARBA00022801"/>
    </source>
</evidence>
<dbReference type="PROSITE" id="PS50263">
    <property type="entry name" value="CN_HYDROLASE"/>
    <property type="match status" value="1"/>
</dbReference>
<dbReference type="Proteomes" id="UP000572817">
    <property type="component" value="Unassembled WGS sequence"/>
</dbReference>
<evidence type="ECO:0000259" key="6">
    <source>
        <dbReference type="PROSITE" id="PS50263"/>
    </source>
</evidence>
<dbReference type="CDD" id="cd07564">
    <property type="entry name" value="nitrilases_CHs"/>
    <property type="match status" value="1"/>
</dbReference>
<dbReference type="PROSITE" id="PS00920">
    <property type="entry name" value="NITRIL_CHT_1"/>
    <property type="match status" value="1"/>
</dbReference>
<sequence length="359" mass="39831">MSIRQWKAAVAQAEPCWFDKDAGIEKSIRLIEEAHANGASLIAFSEVWVPGYPNFLWGGNYHENIPLVHKYMANSLVADGPEIIKIRRAASQHDIYVVFGFSERVGGSLYLAQMLVGPDGNVLCHRRKTKPTHVERTLFGDATGDSLNNVVDTPLGKIGMLNCWEHLQPLLKYNTWAQGEQVHIAAWPFNGDHVGIEPWSVCNEANEVTMSRAYSIEGRVFTLVTNQPLSPEGMKKNSEGQANAKESFMLSGGGGRASMFGPDGRQLTEPTDPLFDGLIYCGIDLDKIDYAKAIADPVGHYSRPDLLRLLVDDQPKSYVVKVNRERSDQVSWEPAPTLLESHKTLKEIDAEMRKKGAIA</sequence>
<dbReference type="GO" id="GO:0000257">
    <property type="term" value="F:nitrilase activity"/>
    <property type="evidence" value="ECO:0007669"/>
    <property type="project" value="UniProtKB-EC"/>
</dbReference>
<keyword evidence="2" id="KW-0378">Hydrolase</keyword>
<dbReference type="AlphaFoldDB" id="A0A8H4N5Q4"/>
<organism evidence="7 8">
    <name type="scientific">Botryosphaeria dothidea</name>
    <dbReference type="NCBI Taxonomy" id="55169"/>
    <lineage>
        <taxon>Eukaryota</taxon>
        <taxon>Fungi</taxon>
        <taxon>Dikarya</taxon>
        <taxon>Ascomycota</taxon>
        <taxon>Pezizomycotina</taxon>
        <taxon>Dothideomycetes</taxon>
        <taxon>Dothideomycetes incertae sedis</taxon>
        <taxon>Botryosphaeriales</taxon>
        <taxon>Botryosphaeriaceae</taxon>
        <taxon>Botryosphaeria</taxon>
    </lineage>
</organism>
<comment type="catalytic activity">
    <reaction evidence="3">
        <text>a nitrile + 2 H2O = a carboxylate + NH4(+)</text>
        <dbReference type="Rhea" id="RHEA:21724"/>
        <dbReference type="ChEBI" id="CHEBI:15377"/>
        <dbReference type="ChEBI" id="CHEBI:18379"/>
        <dbReference type="ChEBI" id="CHEBI:28938"/>
        <dbReference type="ChEBI" id="CHEBI:29067"/>
        <dbReference type="EC" id="3.5.5.1"/>
    </reaction>
</comment>
<dbReference type="SUPFAM" id="SSF56317">
    <property type="entry name" value="Carbon-nitrogen hydrolase"/>
    <property type="match status" value="1"/>
</dbReference>